<keyword evidence="1" id="KW-0472">Membrane</keyword>
<proteinExistence type="predicted"/>
<evidence type="ECO:0000313" key="3">
    <source>
        <dbReference type="EMBL" id="OGM76425.1"/>
    </source>
</evidence>
<organism evidence="3 4">
    <name type="scientific">Candidatus Woesebacteria bacterium RIFOXYA1_FULL_40_18</name>
    <dbReference type="NCBI Taxonomy" id="1802532"/>
    <lineage>
        <taxon>Bacteria</taxon>
        <taxon>Candidatus Woeseibacteriota</taxon>
    </lineage>
</organism>
<comment type="caution">
    <text evidence="3">The sequence shown here is derived from an EMBL/GenBank/DDBJ whole genome shotgun (WGS) entry which is preliminary data.</text>
</comment>
<reference evidence="3 4" key="1">
    <citation type="journal article" date="2016" name="Nat. Commun.">
        <title>Thousands of microbial genomes shed light on interconnected biogeochemical processes in an aquifer system.</title>
        <authorList>
            <person name="Anantharaman K."/>
            <person name="Brown C.T."/>
            <person name="Hug L.A."/>
            <person name="Sharon I."/>
            <person name="Castelle C.J."/>
            <person name="Probst A.J."/>
            <person name="Thomas B.C."/>
            <person name="Singh A."/>
            <person name="Wilkins M.J."/>
            <person name="Karaoz U."/>
            <person name="Brodie E.L."/>
            <person name="Williams K.H."/>
            <person name="Hubbard S.S."/>
            <person name="Banfield J.F."/>
        </authorList>
    </citation>
    <scope>NUCLEOTIDE SEQUENCE [LARGE SCALE GENOMIC DNA]</scope>
</reference>
<dbReference type="EMBL" id="MGHS01000029">
    <property type="protein sequence ID" value="OGM76425.1"/>
    <property type="molecule type" value="Genomic_DNA"/>
</dbReference>
<dbReference type="PANTHER" id="PTHR28008">
    <property type="entry name" value="DOMAIN PROTEIN, PUTATIVE (AFU_ORTHOLOGUE AFUA_3G10980)-RELATED"/>
    <property type="match status" value="1"/>
</dbReference>
<feature type="transmembrane region" description="Helical" evidence="1">
    <location>
        <begin position="103"/>
        <end position="121"/>
    </location>
</feature>
<sequence length="138" mass="15809">MKVSKFLVSWLPPALWAAVIFTFSSFSSIETSEIFWQDFILKKTAHIVEYAIFAVLLFRSLKASGADRKKAGFFALLIAFLYAITDEIHQSFTPGREPRFRDIIFDTIGATFAVYFIWNLLPKAPPKLKAWAKKLQLI</sequence>
<dbReference type="STRING" id="1802532.A2210_00250"/>
<protein>
    <recommendedName>
        <fullName evidence="2">VanZ-like domain-containing protein</fullName>
    </recommendedName>
</protein>
<feature type="transmembrane region" description="Helical" evidence="1">
    <location>
        <begin position="7"/>
        <end position="27"/>
    </location>
</feature>
<keyword evidence="1" id="KW-0812">Transmembrane</keyword>
<dbReference type="Proteomes" id="UP000177855">
    <property type="component" value="Unassembled WGS sequence"/>
</dbReference>
<dbReference type="PANTHER" id="PTHR28008:SF1">
    <property type="entry name" value="DOMAIN PROTEIN, PUTATIVE (AFU_ORTHOLOGUE AFUA_3G10980)-RELATED"/>
    <property type="match status" value="1"/>
</dbReference>
<feature type="transmembrane region" description="Helical" evidence="1">
    <location>
        <begin position="39"/>
        <end position="59"/>
    </location>
</feature>
<evidence type="ECO:0000256" key="1">
    <source>
        <dbReference type="SAM" id="Phobius"/>
    </source>
</evidence>
<dbReference type="Pfam" id="PF04892">
    <property type="entry name" value="VanZ"/>
    <property type="match status" value="1"/>
</dbReference>
<name>A0A1F8CLD7_9BACT</name>
<feature type="transmembrane region" description="Helical" evidence="1">
    <location>
        <begin position="71"/>
        <end position="91"/>
    </location>
</feature>
<gene>
    <name evidence="3" type="ORF">A2210_00250</name>
</gene>
<accession>A0A1F8CLD7</accession>
<dbReference type="AlphaFoldDB" id="A0A1F8CLD7"/>
<dbReference type="InterPro" id="IPR006976">
    <property type="entry name" value="VanZ-like"/>
</dbReference>
<evidence type="ECO:0000313" key="4">
    <source>
        <dbReference type="Proteomes" id="UP000177855"/>
    </source>
</evidence>
<feature type="domain" description="VanZ-like" evidence="2">
    <location>
        <begin position="28"/>
        <end position="118"/>
    </location>
</feature>
<keyword evidence="1" id="KW-1133">Transmembrane helix</keyword>
<evidence type="ECO:0000259" key="2">
    <source>
        <dbReference type="Pfam" id="PF04892"/>
    </source>
</evidence>
<dbReference type="NCBIfam" id="NF037970">
    <property type="entry name" value="vanZ_1"/>
    <property type="match status" value="1"/>
</dbReference>